<sequence>MALAQHPHRFPKVVWAPLGLCDGRVMDKGIGYNAYPEDCTKYVQCFQQGNTYRSVIRPCPFGTFWDQNAVTCSNAANVICRNDLCRTMPDYVIYAHSGPGCRPHWMCLGQRSLPQCCPAGSRFIDKVGCIVDPMCMESCMSHHHENHTSAECMLKTHADKKFYLETIAGFGEIARPCAPGSIFSEKQCTCISAPDLNLHSQGELSYASVTFHSTNALTFFHFHFSSMAAEDN</sequence>
<dbReference type="CTD" id="20242294"/>
<gene>
    <name evidence="2" type="ORF">LOTGIDRAFT_173138</name>
</gene>
<reference evidence="2 3" key="1">
    <citation type="journal article" date="2013" name="Nature">
        <title>Insights into bilaterian evolution from three spiralian genomes.</title>
        <authorList>
            <person name="Simakov O."/>
            <person name="Marletaz F."/>
            <person name="Cho S.J."/>
            <person name="Edsinger-Gonzales E."/>
            <person name="Havlak P."/>
            <person name="Hellsten U."/>
            <person name="Kuo D.H."/>
            <person name="Larsson T."/>
            <person name="Lv J."/>
            <person name="Arendt D."/>
            <person name="Savage R."/>
            <person name="Osoegawa K."/>
            <person name="de Jong P."/>
            <person name="Grimwood J."/>
            <person name="Chapman J.A."/>
            <person name="Shapiro H."/>
            <person name="Aerts A."/>
            <person name="Otillar R.P."/>
            <person name="Terry A.Y."/>
            <person name="Boore J.L."/>
            <person name="Grigoriev I.V."/>
            <person name="Lindberg D.R."/>
            <person name="Seaver E.C."/>
            <person name="Weisblat D.A."/>
            <person name="Putnam N.H."/>
            <person name="Rokhsar D.S."/>
        </authorList>
    </citation>
    <scope>NUCLEOTIDE SEQUENCE [LARGE SCALE GENOMIC DNA]</scope>
</reference>
<dbReference type="OrthoDB" id="6081966at2759"/>
<dbReference type="InterPro" id="IPR002557">
    <property type="entry name" value="Chitin-bd_dom"/>
</dbReference>
<dbReference type="GO" id="GO:0008061">
    <property type="term" value="F:chitin binding"/>
    <property type="evidence" value="ECO:0007669"/>
    <property type="project" value="InterPro"/>
</dbReference>
<accession>V4CFH4</accession>
<evidence type="ECO:0000313" key="2">
    <source>
        <dbReference type="EMBL" id="ESP00775.1"/>
    </source>
</evidence>
<dbReference type="EMBL" id="KB200682">
    <property type="protein sequence ID" value="ESP00775.1"/>
    <property type="molecule type" value="Genomic_DNA"/>
</dbReference>
<dbReference type="KEGG" id="lgi:LOTGIDRAFT_173138"/>
<keyword evidence="3" id="KW-1185">Reference proteome</keyword>
<dbReference type="SMART" id="SM00494">
    <property type="entry name" value="ChtBD2"/>
    <property type="match status" value="1"/>
</dbReference>
<dbReference type="AlphaFoldDB" id="V4CFH4"/>
<dbReference type="GO" id="GO:0005576">
    <property type="term" value="C:extracellular region"/>
    <property type="evidence" value="ECO:0007669"/>
    <property type="project" value="InterPro"/>
</dbReference>
<dbReference type="PROSITE" id="PS50940">
    <property type="entry name" value="CHIT_BIND_II"/>
    <property type="match status" value="1"/>
</dbReference>
<dbReference type="OMA" id="YAVESKF"/>
<proteinExistence type="predicted"/>
<dbReference type="InterPro" id="IPR036508">
    <property type="entry name" value="Chitin-bd_dom_sf"/>
</dbReference>
<protein>
    <recommendedName>
        <fullName evidence="1">Chitin-binding type-2 domain-containing protein</fullName>
    </recommendedName>
</protein>
<organism evidence="2 3">
    <name type="scientific">Lottia gigantea</name>
    <name type="common">Giant owl limpet</name>
    <dbReference type="NCBI Taxonomy" id="225164"/>
    <lineage>
        <taxon>Eukaryota</taxon>
        <taxon>Metazoa</taxon>
        <taxon>Spiralia</taxon>
        <taxon>Lophotrochozoa</taxon>
        <taxon>Mollusca</taxon>
        <taxon>Gastropoda</taxon>
        <taxon>Patellogastropoda</taxon>
        <taxon>Lottioidea</taxon>
        <taxon>Lottiidae</taxon>
        <taxon>Lottia</taxon>
    </lineage>
</organism>
<dbReference type="GeneID" id="20242294"/>
<dbReference type="RefSeq" id="XP_009048564.1">
    <property type="nucleotide sequence ID" value="XM_009050316.1"/>
</dbReference>
<feature type="domain" description="Chitin-binding type-2" evidence="1">
    <location>
        <begin position="18"/>
        <end position="82"/>
    </location>
</feature>
<dbReference type="Proteomes" id="UP000030746">
    <property type="component" value="Unassembled WGS sequence"/>
</dbReference>
<name>V4CFH4_LOTGI</name>
<dbReference type="STRING" id="225164.V4CFH4"/>
<dbReference type="SUPFAM" id="SSF57625">
    <property type="entry name" value="Invertebrate chitin-binding proteins"/>
    <property type="match status" value="1"/>
</dbReference>
<evidence type="ECO:0000313" key="3">
    <source>
        <dbReference type="Proteomes" id="UP000030746"/>
    </source>
</evidence>
<dbReference type="HOGENOM" id="CLU_1196018_0_0_1"/>
<evidence type="ECO:0000259" key="1">
    <source>
        <dbReference type="PROSITE" id="PS50940"/>
    </source>
</evidence>
<dbReference type="Gene3D" id="2.170.140.10">
    <property type="entry name" value="Chitin binding domain"/>
    <property type="match status" value="1"/>
</dbReference>
<dbReference type="Pfam" id="PF01607">
    <property type="entry name" value="CBM_14"/>
    <property type="match status" value="1"/>
</dbReference>